<proteinExistence type="predicted"/>
<keyword evidence="4" id="KW-0325">Glycoprotein</keyword>
<dbReference type="EMBL" id="KQ964529">
    <property type="protein sequence ID" value="KXN69612.1"/>
    <property type="molecule type" value="Genomic_DNA"/>
</dbReference>
<dbReference type="Proteomes" id="UP000070444">
    <property type="component" value="Unassembled WGS sequence"/>
</dbReference>
<feature type="non-terminal residue" evidence="6">
    <location>
        <position position="1"/>
    </location>
</feature>
<dbReference type="InterPro" id="IPR013519">
    <property type="entry name" value="Int_alpha_beta-p"/>
</dbReference>
<dbReference type="SUPFAM" id="SSF69318">
    <property type="entry name" value="Integrin alpha N-terminal domain"/>
    <property type="match status" value="1"/>
</dbReference>
<keyword evidence="6" id="KW-0401">Integrin</keyword>
<evidence type="ECO:0000313" key="7">
    <source>
        <dbReference type="Proteomes" id="UP000070444"/>
    </source>
</evidence>
<keyword evidence="3" id="KW-0378">Hydrolase</keyword>
<dbReference type="Pfam" id="PF01839">
    <property type="entry name" value="FG-GAP"/>
    <property type="match status" value="2"/>
</dbReference>
<dbReference type="STRING" id="796925.A0A137P3L5"/>
<sequence length="358" mass="40960">MIQEFEDYFKGGLTSMSFKVYECWLELIDILLNNLEFENFCKFIFPDYTNFKQEKLIVGSRTNWTEFNSKLIEASRDDDNGSRETDRINKGCTKLDENKGLLRIRSIYGNQNYEQFGITLASGDFNNDGYKDLVISSPHHFNQKIDTSPAQYSVGKVEIYSGGKNILKLHQSPQIKLNAPLSYNSNQQFGKSLAVLDFNGDGIEDLIVGGPNYEPGKDLNDEYSGSINIYLGNSNWDLILNRPPITLPIPKLLKYRNYTQFGSNLYSIDINNDNKKDLILGLPYSTNLKGKHLQSGIICAYLNSAKGIKDYQPSWCLESPETKSYERFGQHIAKKILFDNRTSLLILKVFLMVIKKFY</sequence>
<evidence type="ECO:0000256" key="2">
    <source>
        <dbReference type="ARBA" id="ARBA00022737"/>
    </source>
</evidence>
<evidence type="ECO:0000313" key="6">
    <source>
        <dbReference type="EMBL" id="KXN69612.1"/>
    </source>
</evidence>
<evidence type="ECO:0000256" key="4">
    <source>
        <dbReference type="ARBA" id="ARBA00023180"/>
    </source>
</evidence>
<dbReference type="PANTHER" id="PTHR23221">
    <property type="entry name" value="GLYCOSYLPHOSPHATIDYLINOSITOL PHOSPHOLIPASE D"/>
    <property type="match status" value="1"/>
</dbReference>
<dbReference type="SMART" id="SM00191">
    <property type="entry name" value="Int_alpha"/>
    <property type="match status" value="3"/>
</dbReference>
<evidence type="ECO:0000256" key="1">
    <source>
        <dbReference type="ARBA" id="ARBA00022729"/>
    </source>
</evidence>
<keyword evidence="7" id="KW-1185">Reference proteome</keyword>
<evidence type="ECO:0000256" key="3">
    <source>
        <dbReference type="ARBA" id="ARBA00022801"/>
    </source>
</evidence>
<keyword evidence="1" id="KW-0732">Signal</keyword>
<name>A0A137P3L5_CONC2</name>
<keyword evidence="2" id="KW-0677">Repeat</keyword>
<dbReference type="GO" id="GO:0004621">
    <property type="term" value="F:glycosylphosphatidylinositol phospholipase D activity"/>
    <property type="evidence" value="ECO:0007669"/>
    <property type="project" value="TreeGrafter"/>
</dbReference>
<dbReference type="AlphaFoldDB" id="A0A137P3L5"/>
<dbReference type="PROSITE" id="PS51470">
    <property type="entry name" value="FG_GAP"/>
    <property type="match status" value="2"/>
</dbReference>
<dbReference type="OrthoDB" id="5317514at2759"/>
<protein>
    <submittedName>
        <fullName evidence="6">Integrin alpha N-terminal domain-containing protein</fullName>
    </submittedName>
</protein>
<dbReference type="GO" id="GO:0005615">
    <property type="term" value="C:extracellular space"/>
    <property type="evidence" value="ECO:0007669"/>
    <property type="project" value="TreeGrafter"/>
</dbReference>
<reference evidence="6 7" key="1">
    <citation type="journal article" date="2015" name="Genome Biol. Evol.">
        <title>Phylogenomic analyses indicate that early fungi evolved digesting cell walls of algal ancestors of land plants.</title>
        <authorList>
            <person name="Chang Y."/>
            <person name="Wang S."/>
            <person name="Sekimoto S."/>
            <person name="Aerts A.L."/>
            <person name="Choi C."/>
            <person name="Clum A."/>
            <person name="LaButti K.M."/>
            <person name="Lindquist E.A."/>
            <person name="Yee Ngan C."/>
            <person name="Ohm R.A."/>
            <person name="Salamov A.A."/>
            <person name="Grigoriev I.V."/>
            <person name="Spatafora J.W."/>
            <person name="Berbee M.L."/>
        </authorList>
    </citation>
    <scope>NUCLEOTIDE SEQUENCE [LARGE SCALE GENOMIC DNA]</scope>
    <source>
        <strain evidence="6 7">NRRL 28638</strain>
    </source>
</reference>
<dbReference type="GO" id="GO:0007229">
    <property type="term" value="P:integrin-mediated signaling pathway"/>
    <property type="evidence" value="ECO:0007669"/>
    <property type="project" value="UniProtKB-KW"/>
</dbReference>
<organism evidence="6 7">
    <name type="scientific">Conidiobolus coronatus (strain ATCC 28846 / CBS 209.66 / NRRL 28638)</name>
    <name type="common">Delacroixia coronata</name>
    <dbReference type="NCBI Taxonomy" id="796925"/>
    <lineage>
        <taxon>Eukaryota</taxon>
        <taxon>Fungi</taxon>
        <taxon>Fungi incertae sedis</taxon>
        <taxon>Zoopagomycota</taxon>
        <taxon>Entomophthoromycotina</taxon>
        <taxon>Entomophthoromycetes</taxon>
        <taxon>Entomophthorales</taxon>
        <taxon>Ancylistaceae</taxon>
        <taxon>Conidiobolus</taxon>
    </lineage>
</organism>
<dbReference type="PANTHER" id="PTHR23221:SF7">
    <property type="entry name" value="PHOSPHATIDYLINOSITOL-GLYCAN-SPECIFIC PHOSPHOLIPASE D"/>
    <property type="match status" value="1"/>
</dbReference>
<dbReference type="Gene3D" id="2.130.10.130">
    <property type="entry name" value="Integrin alpha, N-terminal"/>
    <property type="match status" value="2"/>
</dbReference>
<evidence type="ECO:0000256" key="5">
    <source>
        <dbReference type="PROSITE-ProRule" id="PRU00803"/>
    </source>
</evidence>
<gene>
    <name evidence="6" type="ORF">CONCODRAFT_165583</name>
</gene>
<dbReference type="InterPro" id="IPR013517">
    <property type="entry name" value="FG-GAP"/>
</dbReference>
<feature type="repeat" description="FG-GAP" evidence="5">
    <location>
        <begin position="174"/>
        <end position="239"/>
    </location>
</feature>
<dbReference type="InterPro" id="IPR028994">
    <property type="entry name" value="Integrin_alpha_N"/>
</dbReference>
<dbReference type="GO" id="GO:0031012">
    <property type="term" value="C:extracellular matrix"/>
    <property type="evidence" value="ECO:0007669"/>
    <property type="project" value="TreeGrafter"/>
</dbReference>
<accession>A0A137P3L5</accession>
<feature type="repeat" description="FG-GAP" evidence="5">
    <location>
        <begin position="102"/>
        <end position="169"/>
    </location>
</feature>